<dbReference type="Pfam" id="PF14278">
    <property type="entry name" value="TetR_C_8"/>
    <property type="match status" value="1"/>
</dbReference>
<comment type="caution">
    <text evidence="5">The sequence shown here is derived from an EMBL/GenBank/DDBJ whole genome shotgun (WGS) entry which is preliminary data.</text>
</comment>
<keyword evidence="1" id="KW-0678">Repressor</keyword>
<dbReference type="InterPro" id="IPR039532">
    <property type="entry name" value="TetR_C_Firmicutes"/>
</dbReference>
<dbReference type="InterPro" id="IPR001647">
    <property type="entry name" value="HTH_TetR"/>
</dbReference>
<evidence type="ECO:0000313" key="6">
    <source>
        <dbReference type="Proteomes" id="UP000288024"/>
    </source>
</evidence>
<organism evidence="5 6">
    <name type="scientific">Niallia taxi</name>
    <dbReference type="NCBI Taxonomy" id="2499688"/>
    <lineage>
        <taxon>Bacteria</taxon>
        <taxon>Bacillati</taxon>
        <taxon>Bacillota</taxon>
        <taxon>Bacilli</taxon>
        <taxon>Bacillales</taxon>
        <taxon>Bacillaceae</taxon>
        <taxon>Niallia</taxon>
    </lineage>
</organism>
<dbReference type="SUPFAM" id="SSF46689">
    <property type="entry name" value="Homeodomain-like"/>
    <property type="match status" value="1"/>
</dbReference>
<feature type="domain" description="HTH tetR-type" evidence="4">
    <location>
        <begin position="11"/>
        <end position="71"/>
    </location>
</feature>
<sequence length="184" mass="21014">MKENKVDRRIIKSQEAIKNAFIALMTEKAIDEITIQDIADKANVGRRTVYLHYLDKYDLLEKLIEGHIGELRKLCESASELSFAEGNLMWFEYFERHSSFFSAMFASKGAPVFRSQFIKFVMEELEAEVDVDNGQNQGLSKDLILKFFAAAIVEIVEAWFTNELSESTQAVAAQVGILLDRNFD</sequence>
<accession>A0A437KAP4</accession>
<feature type="DNA-binding region" description="H-T-H motif" evidence="3">
    <location>
        <begin position="34"/>
        <end position="53"/>
    </location>
</feature>
<dbReference type="Pfam" id="PF00440">
    <property type="entry name" value="TetR_N"/>
    <property type="match status" value="1"/>
</dbReference>
<gene>
    <name evidence="5" type="ORF">EM808_12115</name>
</gene>
<dbReference type="GO" id="GO:0003677">
    <property type="term" value="F:DNA binding"/>
    <property type="evidence" value="ECO:0007669"/>
    <property type="project" value="UniProtKB-UniRule"/>
</dbReference>
<dbReference type="EMBL" id="RZTZ01000004">
    <property type="protein sequence ID" value="RVT62529.1"/>
    <property type="molecule type" value="Genomic_DNA"/>
</dbReference>
<evidence type="ECO:0000259" key="4">
    <source>
        <dbReference type="PROSITE" id="PS50977"/>
    </source>
</evidence>
<dbReference type="InterPro" id="IPR050624">
    <property type="entry name" value="HTH-type_Tx_Regulator"/>
</dbReference>
<dbReference type="Proteomes" id="UP000288024">
    <property type="component" value="Unassembled WGS sequence"/>
</dbReference>
<dbReference type="Gene3D" id="1.10.357.10">
    <property type="entry name" value="Tetracycline Repressor, domain 2"/>
    <property type="match status" value="1"/>
</dbReference>
<proteinExistence type="predicted"/>
<dbReference type="PROSITE" id="PS50977">
    <property type="entry name" value="HTH_TETR_2"/>
    <property type="match status" value="1"/>
</dbReference>
<dbReference type="RefSeq" id="WP_127738480.1">
    <property type="nucleotide sequence ID" value="NZ_CP196003.1"/>
</dbReference>
<evidence type="ECO:0000256" key="2">
    <source>
        <dbReference type="ARBA" id="ARBA00023125"/>
    </source>
</evidence>
<dbReference type="AlphaFoldDB" id="A0A437KAP4"/>
<evidence type="ECO:0000256" key="3">
    <source>
        <dbReference type="PROSITE-ProRule" id="PRU00335"/>
    </source>
</evidence>
<dbReference type="PANTHER" id="PTHR43479:SF7">
    <property type="entry name" value="TETR-FAMILY TRANSCRIPTIONAL REGULATOR"/>
    <property type="match status" value="1"/>
</dbReference>
<name>A0A437KAP4_9BACI</name>
<protein>
    <submittedName>
        <fullName evidence="5">TetR/AcrR family transcriptional regulator</fullName>
    </submittedName>
</protein>
<evidence type="ECO:0000313" key="5">
    <source>
        <dbReference type="EMBL" id="RVT62529.1"/>
    </source>
</evidence>
<evidence type="ECO:0000256" key="1">
    <source>
        <dbReference type="ARBA" id="ARBA00022491"/>
    </source>
</evidence>
<keyword evidence="2 3" id="KW-0238">DNA-binding</keyword>
<dbReference type="InterPro" id="IPR009057">
    <property type="entry name" value="Homeodomain-like_sf"/>
</dbReference>
<reference evidence="5 6" key="1">
    <citation type="submission" date="2019-01" db="EMBL/GenBank/DDBJ databases">
        <title>Bacillus sp. M5HDSG1-1, whole genome shotgun sequence.</title>
        <authorList>
            <person name="Tuo L."/>
        </authorList>
    </citation>
    <scope>NUCLEOTIDE SEQUENCE [LARGE SCALE GENOMIC DNA]</scope>
    <source>
        <strain evidence="5 6">M5HDSG1-1</strain>
    </source>
</reference>
<keyword evidence="6" id="KW-1185">Reference proteome</keyword>
<dbReference type="PANTHER" id="PTHR43479">
    <property type="entry name" value="ACREF/ENVCD OPERON REPRESSOR-RELATED"/>
    <property type="match status" value="1"/>
</dbReference>